<evidence type="ECO:0000313" key="2">
    <source>
        <dbReference type="EnsemblPlants" id="PNT67081"/>
    </source>
</evidence>
<evidence type="ECO:0000313" key="3">
    <source>
        <dbReference type="Proteomes" id="UP000008810"/>
    </source>
</evidence>
<gene>
    <name evidence="1" type="ORF">BRADI_3g20424v3</name>
</gene>
<dbReference type="Proteomes" id="UP000008810">
    <property type="component" value="Chromosome 3"/>
</dbReference>
<reference evidence="2" key="3">
    <citation type="submission" date="2018-08" db="UniProtKB">
        <authorList>
            <consortium name="EnsemblPlants"/>
        </authorList>
    </citation>
    <scope>IDENTIFICATION</scope>
    <source>
        <strain evidence="2">cv. Bd21</strain>
    </source>
</reference>
<dbReference type="AlphaFoldDB" id="A0A2K2CYI4"/>
<sequence length="129" mass="14051">MTPPQPLLLPLLPPPRDRCCCRRLCCAIPFPPSVPCRTTALPQARCRLCYHIPCPCCCAAPSRSPPAPPLLRRLHPAHPCSFSPDDEGEVGGGRGQRQFFPSLAKAAVLLFPVQGEVREFVEGGSSRPR</sequence>
<evidence type="ECO:0000313" key="1">
    <source>
        <dbReference type="EMBL" id="PNT67081.1"/>
    </source>
</evidence>
<reference evidence="1 2" key="1">
    <citation type="journal article" date="2010" name="Nature">
        <title>Genome sequencing and analysis of the model grass Brachypodium distachyon.</title>
        <authorList>
            <consortium name="International Brachypodium Initiative"/>
        </authorList>
    </citation>
    <scope>NUCLEOTIDE SEQUENCE [LARGE SCALE GENOMIC DNA]</scope>
    <source>
        <strain evidence="1 2">Bd21</strain>
    </source>
</reference>
<accession>A0A2K2CYI4</accession>
<dbReference type="Gramene" id="PNT67081">
    <property type="protein sequence ID" value="PNT67081"/>
    <property type="gene ID" value="BRADI_3g20424v3"/>
</dbReference>
<dbReference type="EnsemblPlants" id="PNT67081">
    <property type="protein sequence ID" value="PNT67081"/>
    <property type="gene ID" value="BRADI_3g20424v3"/>
</dbReference>
<proteinExistence type="predicted"/>
<name>A0A2K2CYI4_BRADI</name>
<keyword evidence="3" id="KW-1185">Reference proteome</keyword>
<dbReference type="InParanoid" id="A0A2K2CYI4"/>
<reference evidence="1" key="2">
    <citation type="submission" date="2017-06" db="EMBL/GenBank/DDBJ databases">
        <title>WGS assembly of Brachypodium distachyon.</title>
        <authorList>
            <consortium name="The International Brachypodium Initiative"/>
            <person name="Lucas S."/>
            <person name="Harmon-Smith M."/>
            <person name="Lail K."/>
            <person name="Tice H."/>
            <person name="Grimwood J."/>
            <person name="Bruce D."/>
            <person name="Barry K."/>
            <person name="Shu S."/>
            <person name="Lindquist E."/>
            <person name="Wang M."/>
            <person name="Pitluck S."/>
            <person name="Vogel J.P."/>
            <person name="Garvin D.F."/>
            <person name="Mockler T.C."/>
            <person name="Schmutz J."/>
            <person name="Rokhsar D."/>
            <person name="Bevan M.W."/>
        </authorList>
    </citation>
    <scope>NUCLEOTIDE SEQUENCE</scope>
    <source>
        <strain evidence="1">Bd21</strain>
    </source>
</reference>
<organism evidence="1">
    <name type="scientific">Brachypodium distachyon</name>
    <name type="common">Purple false brome</name>
    <name type="synonym">Trachynia distachya</name>
    <dbReference type="NCBI Taxonomy" id="15368"/>
    <lineage>
        <taxon>Eukaryota</taxon>
        <taxon>Viridiplantae</taxon>
        <taxon>Streptophyta</taxon>
        <taxon>Embryophyta</taxon>
        <taxon>Tracheophyta</taxon>
        <taxon>Spermatophyta</taxon>
        <taxon>Magnoliopsida</taxon>
        <taxon>Liliopsida</taxon>
        <taxon>Poales</taxon>
        <taxon>Poaceae</taxon>
        <taxon>BOP clade</taxon>
        <taxon>Pooideae</taxon>
        <taxon>Stipodae</taxon>
        <taxon>Brachypodieae</taxon>
        <taxon>Brachypodium</taxon>
    </lineage>
</organism>
<dbReference type="EMBL" id="CM000882">
    <property type="protein sequence ID" value="PNT67081.1"/>
    <property type="molecule type" value="Genomic_DNA"/>
</dbReference>
<protein>
    <submittedName>
        <fullName evidence="1 2">Uncharacterized protein</fullName>
    </submittedName>
</protein>